<dbReference type="InterPro" id="IPR016162">
    <property type="entry name" value="Ald_DH_N"/>
</dbReference>
<feature type="active site" evidence="4">
    <location>
        <position position="255"/>
    </location>
</feature>
<evidence type="ECO:0000259" key="6">
    <source>
        <dbReference type="Pfam" id="PF00171"/>
    </source>
</evidence>
<name>M2RFB2_CERS8</name>
<accession>M2RFB2</accession>
<keyword evidence="3" id="KW-0520">NAD</keyword>
<keyword evidence="8" id="KW-1185">Reference proteome</keyword>
<evidence type="ECO:0000313" key="7">
    <source>
        <dbReference type="EMBL" id="EMD37147.1"/>
    </source>
</evidence>
<dbReference type="PROSITE" id="PS00687">
    <property type="entry name" value="ALDEHYDE_DEHYDR_GLU"/>
    <property type="match status" value="1"/>
</dbReference>
<evidence type="ECO:0000256" key="5">
    <source>
        <dbReference type="RuleBase" id="RU003345"/>
    </source>
</evidence>
<dbReference type="Pfam" id="PF00171">
    <property type="entry name" value="Aldedh"/>
    <property type="match status" value="1"/>
</dbReference>
<dbReference type="AlphaFoldDB" id="M2RFB2"/>
<evidence type="ECO:0000256" key="3">
    <source>
        <dbReference type="ARBA" id="ARBA00023027"/>
    </source>
</evidence>
<dbReference type="InterPro" id="IPR016161">
    <property type="entry name" value="Ald_DH/histidinol_DH"/>
</dbReference>
<dbReference type="Gene3D" id="3.40.605.10">
    <property type="entry name" value="Aldehyde Dehydrogenase, Chain A, domain 1"/>
    <property type="match status" value="1"/>
</dbReference>
<dbReference type="HOGENOM" id="CLU_005391_1_0_1"/>
<evidence type="ECO:0000256" key="1">
    <source>
        <dbReference type="ARBA" id="ARBA00009986"/>
    </source>
</evidence>
<dbReference type="EMBL" id="KB445797">
    <property type="protein sequence ID" value="EMD37147.1"/>
    <property type="molecule type" value="Genomic_DNA"/>
</dbReference>
<organism evidence="7 8">
    <name type="scientific">Ceriporiopsis subvermispora (strain B)</name>
    <name type="common">White-rot fungus</name>
    <name type="synonym">Gelatoporia subvermispora</name>
    <dbReference type="NCBI Taxonomy" id="914234"/>
    <lineage>
        <taxon>Eukaryota</taxon>
        <taxon>Fungi</taxon>
        <taxon>Dikarya</taxon>
        <taxon>Basidiomycota</taxon>
        <taxon>Agaricomycotina</taxon>
        <taxon>Agaricomycetes</taxon>
        <taxon>Polyporales</taxon>
        <taxon>Gelatoporiaceae</taxon>
        <taxon>Gelatoporia</taxon>
    </lineage>
</organism>
<dbReference type="OrthoDB" id="310895at2759"/>
<dbReference type="SUPFAM" id="SSF53720">
    <property type="entry name" value="ALDH-like"/>
    <property type="match status" value="1"/>
</dbReference>
<dbReference type="InterPro" id="IPR016163">
    <property type="entry name" value="Ald_DH_C"/>
</dbReference>
<dbReference type="GO" id="GO:0016620">
    <property type="term" value="F:oxidoreductase activity, acting on the aldehyde or oxo group of donors, NAD or NADP as acceptor"/>
    <property type="evidence" value="ECO:0007669"/>
    <property type="project" value="InterPro"/>
</dbReference>
<proteinExistence type="inferred from homology"/>
<evidence type="ECO:0000313" key="8">
    <source>
        <dbReference type="Proteomes" id="UP000016930"/>
    </source>
</evidence>
<comment type="similarity">
    <text evidence="1 5">Belongs to the aldehyde dehydrogenase family.</text>
</comment>
<dbReference type="Gene3D" id="3.40.309.10">
    <property type="entry name" value="Aldehyde Dehydrogenase, Chain A, domain 2"/>
    <property type="match status" value="1"/>
</dbReference>
<gene>
    <name evidence="7" type="ORF">CERSUDRAFT_115060</name>
</gene>
<dbReference type="InterPro" id="IPR029510">
    <property type="entry name" value="Ald_DH_CS_GLU"/>
</dbReference>
<dbReference type="PANTHER" id="PTHR42986:SF1">
    <property type="entry name" value="BENZALDEHYDE DEHYDROGENASE YFMT"/>
    <property type="match status" value="1"/>
</dbReference>
<sequence length="486" mass="51770">MSVPLTSLFIAGQSRPASDNGTYEVRNPYSQEVIGLAAAATSQDCKDAIDAAQIAYTSWENTPLSTRRDIFIKAAELLSGDKYKQKFAAALHQETSAVDFVIGYNILVGIEWLREYAGMALQYKARTFPSVYPGGNVVEVRKAKGVVFAIAPWNAPLILTLRAISIPIICGNAVVLKSSEASPRCQATIVELLNEAGLPSGVLNFLSTSRSDAPGLVSEIIAHPFVRAVNFTGSDVVGRAIAAEAAKYLKPCVFELGGKAAVVVLEDADLERAARAITSSALAHSGQVCMSTERVIVARTVAPALKEALTVLFSKIRAGGPGSDLSAVFREDSAVKITQMINDAKEKGATLLVGDGTRQGAVVQPHLVADVKPDMWIWNRETFGPVTTLVEFDTVDEAIELANSTDYSLTCALWTQNLNATFDVGSRLRASYVNINGPTIHMEGPAEGMGGLGGATGYGHFSIDSFTDVKSLIIHPSYTVPYPLVG</sequence>
<evidence type="ECO:0000256" key="4">
    <source>
        <dbReference type="PROSITE-ProRule" id="PRU10007"/>
    </source>
</evidence>
<reference evidence="7 8" key="1">
    <citation type="journal article" date="2012" name="Proc. Natl. Acad. Sci. U.S.A.">
        <title>Comparative genomics of Ceriporiopsis subvermispora and Phanerochaete chrysosporium provide insight into selective ligninolysis.</title>
        <authorList>
            <person name="Fernandez-Fueyo E."/>
            <person name="Ruiz-Duenas F.J."/>
            <person name="Ferreira P."/>
            <person name="Floudas D."/>
            <person name="Hibbett D.S."/>
            <person name="Canessa P."/>
            <person name="Larrondo L.F."/>
            <person name="James T.Y."/>
            <person name="Seelenfreund D."/>
            <person name="Lobos S."/>
            <person name="Polanco R."/>
            <person name="Tello M."/>
            <person name="Honda Y."/>
            <person name="Watanabe T."/>
            <person name="Watanabe T."/>
            <person name="Ryu J.S."/>
            <person name="Kubicek C.P."/>
            <person name="Schmoll M."/>
            <person name="Gaskell J."/>
            <person name="Hammel K.E."/>
            <person name="St John F.J."/>
            <person name="Vanden Wymelenberg A."/>
            <person name="Sabat G."/>
            <person name="Splinter BonDurant S."/>
            <person name="Syed K."/>
            <person name="Yadav J.S."/>
            <person name="Doddapaneni H."/>
            <person name="Subramanian V."/>
            <person name="Lavin J.L."/>
            <person name="Oguiza J.A."/>
            <person name="Perez G."/>
            <person name="Pisabarro A.G."/>
            <person name="Ramirez L."/>
            <person name="Santoyo F."/>
            <person name="Master E."/>
            <person name="Coutinho P.M."/>
            <person name="Henrissat B."/>
            <person name="Lombard V."/>
            <person name="Magnuson J.K."/>
            <person name="Kuees U."/>
            <person name="Hori C."/>
            <person name="Igarashi K."/>
            <person name="Samejima M."/>
            <person name="Held B.W."/>
            <person name="Barry K.W."/>
            <person name="LaButti K.M."/>
            <person name="Lapidus A."/>
            <person name="Lindquist E.A."/>
            <person name="Lucas S.M."/>
            <person name="Riley R."/>
            <person name="Salamov A.A."/>
            <person name="Hoffmeister D."/>
            <person name="Schwenk D."/>
            <person name="Hadar Y."/>
            <person name="Yarden O."/>
            <person name="de Vries R.P."/>
            <person name="Wiebenga A."/>
            <person name="Stenlid J."/>
            <person name="Eastwood D."/>
            <person name="Grigoriev I.V."/>
            <person name="Berka R.M."/>
            <person name="Blanchette R.A."/>
            <person name="Kersten P."/>
            <person name="Martinez A.T."/>
            <person name="Vicuna R."/>
            <person name="Cullen D."/>
        </authorList>
    </citation>
    <scope>NUCLEOTIDE SEQUENCE [LARGE SCALE GENOMIC DNA]</scope>
    <source>
        <strain evidence="7 8">B</strain>
    </source>
</reference>
<feature type="domain" description="Aldehyde dehydrogenase" evidence="6">
    <location>
        <begin position="19"/>
        <end position="471"/>
    </location>
</feature>
<dbReference type="Proteomes" id="UP000016930">
    <property type="component" value="Unassembled WGS sequence"/>
</dbReference>
<evidence type="ECO:0000256" key="2">
    <source>
        <dbReference type="ARBA" id="ARBA00023002"/>
    </source>
</evidence>
<protein>
    <recommendedName>
        <fullName evidence="6">Aldehyde dehydrogenase domain-containing protein</fullName>
    </recommendedName>
</protein>
<dbReference type="PANTHER" id="PTHR42986">
    <property type="entry name" value="BENZALDEHYDE DEHYDROGENASE YFMT"/>
    <property type="match status" value="1"/>
</dbReference>
<dbReference type="InterPro" id="IPR015590">
    <property type="entry name" value="Aldehyde_DH_dom"/>
</dbReference>
<keyword evidence="2 5" id="KW-0560">Oxidoreductase</keyword>
<dbReference type="STRING" id="914234.M2RFB2"/>